<dbReference type="EMBL" id="JAIVFG010000036">
    <property type="protein sequence ID" value="MDB0572857.1"/>
    <property type="molecule type" value="Genomic_DNA"/>
</dbReference>
<organism evidence="1 2">
    <name type="scientific">Ralstonia solanacearum</name>
    <name type="common">Pseudomonas solanacearum</name>
    <dbReference type="NCBI Taxonomy" id="305"/>
    <lineage>
        <taxon>Bacteria</taxon>
        <taxon>Pseudomonadati</taxon>
        <taxon>Pseudomonadota</taxon>
        <taxon>Betaproteobacteria</taxon>
        <taxon>Burkholderiales</taxon>
        <taxon>Burkholderiaceae</taxon>
        <taxon>Ralstonia</taxon>
        <taxon>Ralstonia solanacearum species complex</taxon>
    </lineage>
</organism>
<dbReference type="Proteomes" id="UP001144050">
    <property type="component" value="Unassembled WGS sequence"/>
</dbReference>
<proteinExistence type="predicted"/>
<protein>
    <submittedName>
        <fullName evidence="1">Uncharacterized protein</fullName>
    </submittedName>
</protein>
<accession>A0AAW5ZRZ2</accession>
<name>A0AAW5ZRZ2_RALSL</name>
<dbReference type="AlphaFoldDB" id="A0AAW5ZRZ2"/>
<comment type="caution">
    <text evidence="1">The sequence shown here is derived from an EMBL/GenBank/DDBJ whole genome shotgun (WGS) entry which is preliminary data.</text>
</comment>
<sequence length="77" mass="8459">MTTELKKLETIEALRAEFNTQPQLKLRLTTALADLLQHYGLRATGTVLGTLSLASDDELEKAGLNQRSSSRASAWTI</sequence>
<evidence type="ECO:0000313" key="1">
    <source>
        <dbReference type="EMBL" id="MDB0572857.1"/>
    </source>
</evidence>
<reference evidence="1" key="1">
    <citation type="submission" date="2021-09" db="EMBL/GenBank/DDBJ databases">
        <title>Genomic analysis of Ralstonia spp.</title>
        <authorList>
            <person name="Aburjaile F."/>
            <person name="Ariute J.C."/>
            <person name="Pais A.K.L."/>
            <person name="Albuquerque G.M.R."/>
            <person name="Silva A.M.F."/>
            <person name="Brenig B."/>
            <person name="Azevedo V."/>
            <person name="Matiuzzi M."/>
            <person name="Ramos R."/>
            <person name="Goes-Neto A."/>
            <person name="Soares S."/>
            <person name="Iseppon A.M.B."/>
            <person name="Souza E."/>
            <person name="Gama M."/>
        </authorList>
    </citation>
    <scope>NUCLEOTIDE SEQUENCE</scope>
    <source>
        <strain evidence="1">CCRMRs91</strain>
    </source>
</reference>
<dbReference type="RefSeq" id="WP_013208711.1">
    <property type="nucleotide sequence ID" value="NZ_CDLW01000001.1"/>
</dbReference>
<evidence type="ECO:0000313" key="2">
    <source>
        <dbReference type="Proteomes" id="UP001144050"/>
    </source>
</evidence>
<gene>
    <name evidence="1" type="ORF">LBW59_19010</name>
</gene>